<dbReference type="PANTHER" id="PTHR30136">
    <property type="entry name" value="HELIX-TURN-HELIX TRANSCRIPTIONAL REGULATOR, ICLR FAMILY"/>
    <property type="match status" value="1"/>
</dbReference>
<dbReference type="Gene3D" id="1.10.10.10">
    <property type="entry name" value="Winged helix-like DNA-binding domain superfamily/Winged helix DNA-binding domain"/>
    <property type="match status" value="1"/>
</dbReference>
<dbReference type="InterPro" id="IPR036390">
    <property type="entry name" value="WH_DNA-bd_sf"/>
</dbReference>
<dbReference type="InterPro" id="IPR050707">
    <property type="entry name" value="HTH_MetabolicPath_Reg"/>
</dbReference>
<dbReference type="InterPro" id="IPR011991">
    <property type="entry name" value="ArsR-like_HTH"/>
</dbReference>
<dbReference type="AlphaFoldDB" id="A0AA42CIW3"/>
<protein>
    <submittedName>
        <fullName evidence="6">IclR family transcriptional regulator</fullName>
    </submittedName>
</protein>
<dbReference type="Gene3D" id="3.30.450.40">
    <property type="match status" value="1"/>
</dbReference>
<dbReference type="SMART" id="SM00346">
    <property type="entry name" value="HTH_ICLR"/>
    <property type="match status" value="1"/>
</dbReference>
<dbReference type="InterPro" id="IPR036388">
    <property type="entry name" value="WH-like_DNA-bd_sf"/>
</dbReference>
<keyword evidence="2" id="KW-0238">DNA-binding</keyword>
<dbReference type="SUPFAM" id="SSF55781">
    <property type="entry name" value="GAF domain-like"/>
    <property type="match status" value="1"/>
</dbReference>
<evidence type="ECO:0000313" key="6">
    <source>
        <dbReference type="EMBL" id="MCW6507321.1"/>
    </source>
</evidence>
<evidence type="ECO:0000259" key="5">
    <source>
        <dbReference type="PROSITE" id="PS51078"/>
    </source>
</evidence>
<dbReference type="InterPro" id="IPR005471">
    <property type="entry name" value="Tscrpt_reg_IclR_N"/>
</dbReference>
<evidence type="ECO:0000259" key="4">
    <source>
        <dbReference type="PROSITE" id="PS51077"/>
    </source>
</evidence>
<feature type="domain" description="IclR-ED" evidence="5">
    <location>
        <begin position="88"/>
        <end position="269"/>
    </location>
</feature>
<feature type="domain" description="HTH iclR-type" evidence="4">
    <location>
        <begin position="25"/>
        <end position="87"/>
    </location>
</feature>
<sequence>MTDKQALARRRKSTTEGPAAITGRERGLDRLVALLAHLHQVGRPVRIGDLARSLGAPRSTIYVLVKTLVEAGLIESSESTGEVFFGKTIYFYGMDYLRGHDLFGRARVEVDRLAQQTGELAQFCVMHEWKYTVAYMSAGARSFRVSSDIGTQIPLPWTASGRLLISDLPEHEIRRVITSEDLRPPRSAEMTLDEFIVAVAQARHDGFCVTSGLVDPFTHCIAVPIRDQTNRIVATLCFVVKVDTSADRMAFLRDLLFASAQALSLSQPADS</sequence>
<comment type="caution">
    <text evidence="6">The sequence shown here is derived from an EMBL/GenBank/DDBJ whole genome shotgun (WGS) entry which is preliminary data.</text>
</comment>
<evidence type="ECO:0000256" key="2">
    <source>
        <dbReference type="ARBA" id="ARBA00023125"/>
    </source>
</evidence>
<evidence type="ECO:0000256" key="1">
    <source>
        <dbReference type="ARBA" id="ARBA00023015"/>
    </source>
</evidence>
<dbReference type="Pfam" id="PF01614">
    <property type="entry name" value="IclR_C"/>
    <property type="match status" value="1"/>
</dbReference>
<dbReference type="RefSeq" id="WP_282583679.1">
    <property type="nucleotide sequence ID" value="NZ_JAMOIM010000002.1"/>
</dbReference>
<keyword evidence="1" id="KW-0805">Transcription regulation</keyword>
<proteinExistence type="predicted"/>
<organism evidence="6 7">
    <name type="scientific">Lichenifustis flavocetrariae</name>
    <dbReference type="NCBI Taxonomy" id="2949735"/>
    <lineage>
        <taxon>Bacteria</taxon>
        <taxon>Pseudomonadati</taxon>
        <taxon>Pseudomonadota</taxon>
        <taxon>Alphaproteobacteria</taxon>
        <taxon>Hyphomicrobiales</taxon>
        <taxon>Lichenihabitantaceae</taxon>
        <taxon>Lichenifustis</taxon>
    </lineage>
</organism>
<dbReference type="PROSITE" id="PS51078">
    <property type="entry name" value="ICLR_ED"/>
    <property type="match status" value="1"/>
</dbReference>
<name>A0AA42CIW3_9HYPH</name>
<dbReference type="EMBL" id="JAMOIM010000002">
    <property type="protein sequence ID" value="MCW6507321.1"/>
    <property type="molecule type" value="Genomic_DNA"/>
</dbReference>
<dbReference type="Pfam" id="PF09339">
    <property type="entry name" value="HTH_IclR"/>
    <property type="match status" value="1"/>
</dbReference>
<evidence type="ECO:0000313" key="7">
    <source>
        <dbReference type="Proteomes" id="UP001165667"/>
    </source>
</evidence>
<dbReference type="GO" id="GO:0003677">
    <property type="term" value="F:DNA binding"/>
    <property type="evidence" value="ECO:0007669"/>
    <property type="project" value="UniProtKB-KW"/>
</dbReference>
<evidence type="ECO:0000256" key="3">
    <source>
        <dbReference type="ARBA" id="ARBA00023163"/>
    </source>
</evidence>
<dbReference type="PROSITE" id="PS51077">
    <property type="entry name" value="HTH_ICLR"/>
    <property type="match status" value="1"/>
</dbReference>
<dbReference type="GO" id="GO:0045892">
    <property type="term" value="P:negative regulation of DNA-templated transcription"/>
    <property type="evidence" value="ECO:0007669"/>
    <property type="project" value="TreeGrafter"/>
</dbReference>
<keyword evidence="7" id="KW-1185">Reference proteome</keyword>
<accession>A0AA42CIW3</accession>
<keyword evidence="3" id="KW-0804">Transcription</keyword>
<dbReference type="Proteomes" id="UP001165667">
    <property type="component" value="Unassembled WGS sequence"/>
</dbReference>
<dbReference type="GO" id="GO:0003700">
    <property type="term" value="F:DNA-binding transcription factor activity"/>
    <property type="evidence" value="ECO:0007669"/>
    <property type="project" value="TreeGrafter"/>
</dbReference>
<gene>
    <name evidence="6" type="ORF">M8523_04725</name>
</gene>
<dbReference type="InterPro" id="IPR029016">
    <property type="entry name" value="GAF-like_dom_sf"/>
</dbReference>
<dbReference type="PANTHER" id="PTHR30136:SF35">
    <property type="entry name" value="HTH-TYPE TRANSCRIPTIONAL REGULATOR RV1719"/>
    <property type="match status" value="1"/>
</dbReference>
<reference evidence="6" key="1">
    <citation type="submission" date="2022-05" db="EMBL/GenBank/DDBJ databases">
        <authorList>
            <person name="Pankratov T."/>
        </authorList>
    </citation>
    <scope>NUCLEOTIDE SEQUENCE</scope>
    <source>
        <strain evidence="6">BP6-180914</strain>
    </source>
</reference>
<dbReference type="CDD" id="cd00090">
    <property type="entry name" value="HTH_ARSR"/>
    <property type="match status" value="1"/>
</dbReference>
<dbReference type="SUPFAM" id="SSF46785">
    <property type="entry name" value="Winged helix' DNA-binding domain"/>
    <property type="match status" value="1"/>
</dbReference>
<dbReference type="InterPro" id="IPR014757">
    <property type="entry name" value="Tscrpt_reg_IclR_C"/>
</dbReference>